<proteinExistence type="predicted"/>
<feature type="region of interest" description="Disordered" evidence="1">
    <location>
        <begin position="1"/>
        <end position="48"/>
    </location>
</feature>
<evidence type="ECO:0000313" key="2">
    <source>
        <dbReference type="EMBL" id="MBE7942487.1"/>
    </source>
</evidence>
<sequence length="93" mass="10171">MTTKQQAASRMWQSHSEDEVEAIKAQQRAAGDSHHPAQGPPPYGSEDRNLLARDVSSAERERCAQLVESWPADASLGSKEALMAVAAMLRRIV</sequence>
<evidence type="ECO:0000256" key="1">
    <source>
        <dbReference type="SAM" id="MobiDB-lite"/>
    </source>
</evidence>
<dbReference type="RefSeq" id="WP_193782039.1">
    <property type="nucleotide sequence ID" value="NZ_JADDOJ010000103.1"/>
</dbReference>
<gene>
    <name evidence="2" type="ORF">IM725_18120</name>
</gene>
<dbReference type="Proteomes" id="UP000715965">
    <property type="component" value="Unassembled WGS sequence"/>
</dbReference>
<feature type="compositionally biased region" description="Polar residues" evidence="1">
    <location>
        <begin position="1"/>
        <end position="14"/>
    </location>
</feature>
<accession>A0ABR9SKD0</accession>
<dbReference type="EMBL" id="JADDOJ010000103">
    <property type="protein sequence ID" value="MBE7942487.1"/>
    <property type="molecule type" value="Genomic_DNA"/>
</dbReference>
<comment type="caution">
    <text evidence="2">The sequence shown here is derived from an EMBL/GenBank/DDBJ whole genome shotgun (WGS) entry which is preliminary data.</text>
</comment>
<name>A0ABR9SKD0_9BURK</name>
<keyword evidence="3" id="KW-1185">Reference proteome</keyword>
<protein>
    <submittedName>
        <fullName evidence="2">Uncharacterized protein</fullName>
    </submittedName>
</protein>
<reference evidence="2 3" key="1">
    <citation type="submission" date="2020-10" db="EMBL/GenBank/DDBJ databases">
        <title>Draft genome of Ramlibacter aquaticus LMG 30558.</title>
        <authorList>
            <person name="Props R."/>
        </authorList>
    </citation>
    <scope>NUCLEOTIDE SEQUENCE [LARGE SCALE GENOMIC DNA]</scope>
    <source>
        <strain evidence="2 3">LMG 30558</strain>
    </source>
</reference>
<organism evidence="2 3">
    <name type="scientific">Ramlibacter aquaticus</name>
    <dbReference type="NCBI Taxonomy" id="2780094"/>
    <lineage>
        <taxon>Bacteria</taxon>
        <taxon>Pseudomonadati</taxon>
        <taxon>Pseudomonadota</taxon>
        <taxon>Betaproteobacteria</taxon>
        <taxon>Burkholderiales</taxon>
        <taxon>Comamonadaceae</taxon>
        <taxon>Ramlibacter</taxon>
    </lineage>
</organism>
<evidence type="ECO:0000313" key="3">
    <source>
        <dbReference type="Proteomes" id="UP000715965"/>
    </source>
</evidence>